<reference evidence="2 3" key="1">
    <citation type="submission" date="2019-01" db="EMBL/GenBank/DDBJ databases">
        <title>Vagococcus silagei sp. nov. isolated from brewer's grain.</title>
        <authorList>
            <person name="Guu J.-R."/>
        </authorList>
    </citation>
    <scope>NUCLEOTIDE SEQUENCE [LARGE SCALE GENOMIC DNA]</scope>
    <source>
        <strain evidence="2 3">2B-2</strain>
    </source>
</reference>
<organism evidence="2 3">
    <name type="scientific">Vagococcus silagei</name>
    <dbReference type="NCBI Taxonomy" id="2508885"/>
    <lineage>
        <taxon>Bacteria</taxon>
        <taxon>Bacillati</taxon>
        <taxon>Bacillota</taxon>
        <taxon>Bacilli</taxon>
        <taxon>Lactobacillales</taxon>
        <taxon>Enterococcaceae</taxon>
        <taxon>Vagococcus</taxon>
    </lineage>
</organism>
<proteinExistence type="predicted"/>
<dbReference type="Proteomes" id="UP000310506">
    <property type="component" value="Unassembled WGS sequence"/>
</dbReference>
<dbReference type="Pfam" id="PF00535">
    <property type="entry name" value="Glycos_transf_2"/>
    <property type="match status" value="1"/>
</dbReference>
<dbReference type="OrthoDB" id="9802649at2"/>
<keyword evidence="3" id="KW-1185">Reference proteome</keyword>
<dbReference type="AlphaFoldDB" id="A0A4S3B3L7"/>
<evidence type="ECO:0000259" key="1">
    <source>
        <dbReference type="Pfam" id="PF00535"/>
    </source>
</evidence>
<evidence type="ECO:0000313" key="2">
    <source>
        <dbReference type="EMBL" id="THB60163.1"/>
    </source>
</evidence>
<evidence type="ECO:0000313" key="3">
    <source>
        <dbReference type="Proteomes" id="UP000310506"/>
    </source>
</evidence>
<feature type="domain" description="Glycosyltransferase 2-like" evidence="1">
    <location>
        <begin position="6"/>
        <end position="137"/>
    </location>
</feature>
<sequence>MNDTISIITAVYNSENYFEETITSVLKQTYEKWNWYIVDDCSSDGTEGIIKRYQDDKRIHYIKLESNKGAAEARNVGLKLAETDFIAFLDADDTWNELKLEKQLAFMKAKNYGFTFTAYQIMGKTKPIKVPKSLNYNQYMKNTIIGMLTVMINRSIVGDVSIVNVRKDHDSMTWAKLLRENISEAYGLNENLASYRKVEGSISNNKFEAVKNHWKNCRNLEKLSVFKTSYYFVFYGINAFLKHYK</sequence>
<dbReference type="InterPro" id="IPR001173">
    <property type="entry name" value="Glyco_trans_2-like"/>
</dbReference>
<dbReference type="CDD" id="cd00761">
    <property type="entry name" value="Glyco_tranf_GTA_type"/>
    <property type="match status" value="1"/>
</dbReference>
<keyword evidence="2" id="KW-0808">Transferase</keyword>
<dbReference type="Gene3D" id="3.90.550.10">
    <property type="entry name" value="Spore Coat Polysaccharide Biosynthesis Protein SpsA, Chain A"/>
    <property type="match status" value="1"/>
</dbReference>
<accession>A0A4S3B3L7</accession>
<dbReference type="InterPro" id="IPR029044">
    <property type="entry name" value="Nucleotide-diphossugar_trans"/>
</dbReference>
<dbReference type="GO" id="GO:0016758">
    <property type="term" value="F:hexosyltransferase activity"/>
    <property type="evidence" value="ECO:0007669"/>
    <property type="project" value="UniProtKB-ARBA"/>
</dbReference>
<name>A0A4S3B3L7_9ENTE</name>
<gene>
    <name evidence="2" type="ORF">ESZ54_11835</name>
</gene>
<dbReference type="PANTHER" id="PTHR22916:SF3">
    <property type="entry name" value="UDP-GLCNAC:BETAGAL BETA-1,3-N-ACETYLGLUCOSAMINYLTRANSFERASE-LIKE PROTEIN 1"/>
    <property type="match status" value="1"/>
</dbReference>
<dbReference type="RefSeq" id="WP_136137864.1">
    <property type="nucleotide sequence ID" value="NZ_SDGV01000035.1"/>
</dbReference>
<dbReference type="PANTHER" id="PTHR22916">
    <property type="entry name" value="GLYCOSYLTRANSFERASE"/>
    <property type="match status" value="1"/>
</dbReference>
<protein>
    <submittedName>
        <fullName evidence="2">Glycosyltransferase family 2 protein</fullName>
    </submittedName>
</protein>
<dbReference type="SUPFAM" id="SSF53448">
    <property type="entry name" value="Nucleotide-diphospho-sugar transferases"/>
    <property type="match status" value="1"/>
</dbReference>
<dbReference type="EMBL" id="SDGV01000035">
    <property type="protein sequence ID" value="THB60163.1"/>
    <property type="molecule type" value="Genomic_DNA"/>
</dbReference>
<comment type="caution">
    <text evidence="2">The sequence shown here is derived from an EMBL/GenBank/DDBJ whole genome shotgun (WGS) entry which is preliminary data.</text>
</comment>